<dbReference type="SUPFAM" id="SSF56801">
    <property type="entry name" value="Acetyl-CoA synthetase-like"/>
    <property type="match status" value="1"/>
</dbReference>
<gene>
    <name evidence="2" type="ORF">IAC75_04955</name>
</gene>
<dbReference type="PROSITE" id="PS00455">
    <property type="entry name" value="AMP_BINDING"/>
    <property type="match status" value="1"/>
</dbReference>
<dbReference type="NCBIfam" id="NF006754">
    <property type="entry name" value="PRK09274.1"/>
    <property type="match status" value="1"/>
</dbReference>
<reference evidence="2" key="1">
    <citation type="submission" date="2020-10" db="EMBL/GenBank/DDBJ databases">
        <authorList>
            <person name="Gilroy R."/>
        </authorList>
    </citation>
    <scope>NUCLEOTIDE SEQUENCE</scope>
    <source>
        <strain evidence="2">10669</strain>
    </source>
</reference>
<reference evidence="2" key="2">
    <citation type="journal article" date="2021" name="PeerJ">
        <title>Extensive microbial diversity within the chicken gut microbiome revealed by metagenomics and culture.</title>
        <authorList>
            <person name="Gilroy R."/>
            <person name="Ravi A."/>
            <person name="Getino M."/>
            <person name="Pursley I."/>
            <person name="Horton D.L."/>
            <person name="Alikhan N.F."/>
            <person name="Baker D."/>
            <person name="Gharbi K."/>
            <person name="Hall N."/>
            <person name="Watson M."/>
            <person name="Adriaenssens E.M."/>
            <person name="Foster-Nyarko E."/>
            <person name="Jarju S."/>
            <person name="Secka A."/>
            <person name="Antonio M."/>
            <person name="Oren A."/>
            <person name="Chaudhuri R.R."/>
            <person name="La Ragione R."/>
            <person name="Hildebrand F."/>
            <person name="Pallen M.J."/>
        </authorList>
    </citation>
    <scope>NUCLEOTIDE SEQUENCE</scope>
    <source>
        <strain evidence="2">10669</strain>
    </source>
</reference>
<accession>A0A9D1T285</accession>
<dbReference type="PANTHER" id="PTHR43767:SF1">
    <property type="entry name" value="NONRIBOSOMAL PEPTIDE SYNTHASE PES1 (EUROFUNG)-RELATED"/>
    <property type="match status" value="1"/>
</dbReference>
<dbReference type="EMBL" id="DVOG01000131">
    <property type="protein sequence ID" value="HIV04481.1"/>
    <property type="molecule type" value="Genomic_DNA"/>
</dbReference>
<organism evidence="2 3">
    <name type="scientific">Candidatus Spyradosoma merdigallinarum</name>
    <dbReference type="NCBI Taxonomy" id="2840950"/>
    <lineage>
        <taxon>Bacteria</taxon>
        <taxon>Pseudomonadati</taxon>
        <taxon>Verrucomicrobiota</taxon>
        <taxon>Opitutia</taxon>
        <taxon>Opitutia incertae sedis</taxon>
        <taxon>Candidatus Spyradosoma</taxon>
    </lineage>
</organism>
<evidence type="ECO:0000313" key="3">
    <source>
        <dbReference type="Proteomes" id="UP000886812"/>
    </source>
</evidence>
<dbReference type="AlphaFoldDB" id="A0A9D1T285"/>
<sequence length="556" mass="60018">MPAENSCNVARFLRESAERVPDNCAVRFPTGRGNAPRALTFAQLDRFTAGTAALFRARGIRAGTRTLLMARPGAELILCAFALFRIGAVPVAIDPGMGLKSFLRCVKKTAPEALVGIPLALAARRVFFRKFASVKIAVAVGTRAFFRAAENFSRDENLDLGIARSGAEDLAAILFTSGSTGAPKGVCYTHGIFDAQREIIRDFYGIRPGEIDLPLLPIFALFDPALGMTTIAPEMNPAKPASLDPEKIVRAIRENNVSVSFGSPILWRKIAEYCDARGETLPSLRRVLCAGTSVPPALTALLKKTLPNAEIHSPYGATENLPVSDVTADEVLARTGALTDSGRGTCTGKILPQNRVRIIPIRDDAVASFADVPVLAENCPGEICVCGPTTTRAYFNDAPATRAAKIADPADGSLWHRMGDVGYIGSDGELWFLGRKAERVETPAGTLFTEACEPIFNTHPDVFRSALIGLGARGNETPAIVVELRAGTPKRRRAEIPAELRALALRCGATKDIRRFFVHPEKFPVDVRHNAKIHRLTLKKYYEKKLSSSGSLAAES</sequence>
<name>A0A9D1T285_9BACT</name>
<proteinExistence type="predicted"/>
<feature type="domain" description="AMP-dependent synthetase/ligase" evidence="1">
    <location>
        <begin position="13"/>
        <end position="395"/>
    </location>
</feature>
<dbReference type="Gene3D" id="3.40.50.12780">
    <property type="entry name" value="N-terminal domain of ligase-like"/>
    <property type="match status" value="1"/>
</dbReference>
<dbReference type="InterPro" id="IPR000873">
    <property type="entry name" value="AMP-dep_synth/lig_dom"/>
</dbReference>
<dbReference type="InterPro" id="IPR020845">
    <property type="entry name" value="AMP-binding_CS"/>
</dbReference>
<dbReference type="InterPro" id="IPR050237">
    <property type="entry name" value="ATP-dep_AMP-bd_enzyme"/>
</dbReference>
<evidence type="ECO:0000259" key="1">
    <source>
        <dbReference type="Pfam" id="PF00501"/>
    </source>
</evidence>
<dbReference type="Proteomes" id="UP000886812">
    <property type="component" value="Unassembled WGS sequence"/>
</dbReference>
<dbReference type="InterPro" id="IPR042099">
    <property type="entry name" value="ANL_N_sf"/>
</dbReference>
<dbReference type="PANTHER" id="PTHR43767">
    <property type="entry name" value="LONG-CHAIN-FATTY-ACID--COA LIGASE"/>
    <property type="match status" value="1"/>
</dbReference>
<evidence type="ECO:0000313" key="2">
    <source>
        <dbReference type="EMBL" id="HIV04481.1"/>
    </source>
</evidence>
<comment type="caution">
    <text evidence="2">The sequence shown here is derived from an EMBL/GenBank/DDBJ whole genome shotgun (WGS) entry which is preliminary data.</text>
</comment>
<protein>
    <submittedName>
        <fullName evidence="2">AMP-binding protein</fullName>
    </submittedName>
</protein>
<dbReference type="Pfam" id="PF00501">
    <property type="entry name" value="AMP-binding"/>
    <property type="match status" value="1"/>
</dbReference>